<accession>A0ACB7Z5Q1</accession>
<proteinExistence type="predicted"/>
<protein>
    <submittedName>
        <fullName evidence="1">Uncharacterized protein</fullName>
    </submittedName>
</protein>
<sequence>MLQTKEPILPFTDSFSQYSGRLVFQCRTIASSPAIRFHFAVEYSGLLVQSVLRSPADWCTHKHDQGCQATKQVQRIQEAPHLYPSNYPSQNPLLEAYFLSFSLEKITTQDAEPRALSFTSETISTQDSEPYPPSFASVTISTQDSEPYNSRSFSSTTISTQYTRSWPCTASSVRKESVQSNSLSGDLPFLSSQHPLPMLLFSEEGLPSRDLPFLPSQRPRPMLPFPQDNGDPWIQLFCQIAYDCGSLSLN</sequence>
<keyword evidence="2" id="KW-1185">Reference proteome</keyword>
<gene>
    <name evidence="1" type="ORF">Vadar_011917</name>
</gene>
<evidence type="ECO:0000313" key="1">
    <source>
        <dbReference type="EMBL" id="KAH7860307.1"/>
    </source>
</evidence>
<dbReference type="EMBL" id="CM037154">
    <property type="protein sequence ID" value="KAH7860307.1"/>
    <property type="molecule type" value="Genomic_DNA"/>
</dbReference>
<organism evidence="1 2">
    <name type="scientific">Vaccinium darrowii</name>
    <dbReference type="NCBI Taxonomy" id="229202"/>
    <lineage>
        <taxon>Eukaryota</taxon>
        <taxon>Viridiplantae</taxon>
        <taxon>Streptophyta</taxon>
        <taxon>Embryophyta</taxon>
        <taxon>Tracheophyta</taxon>
        <taxon>Spermatophyta</taxon>
        <taxon>Magnoliopsida</taxon>
        <taxon>eudicotyledons</taxon>
        <taxon>Gunneridae</taxon>
        <taxon>Pentapetalae</taxon>
        <taxon>asterids</taxon>
        <taxon>Ericales</taxon>
        <taxon>Ericaceae</taxon>
        <taxon>Vaccinioideae</taxon>
        <taxon>Vaccinieae</taxon>
        <taxon>Vaccinium</taxon>
    </lineage>
</organism>
<reference evidence="1 2" key="1">
    <citation type="journal article" date="2021" name="Hortic Res">
        <title>High-quality reference genome and annotation aids understanding of berry development for evergreen blueberry (Vaccinium darrowii).</title>
        <authorList>
            <person name="Yu J."/>
            <person name="Hulse-Kemp A.M."/>
            <person name="Babiker E."/>
            <person name="Staton M."/>
        </authorList>
    </citation>
    <scope>NUCLEOTIDE SEQUENCE [LARGE SCALE GENOMIC DNA]</scope>
    <source>
        <strain evidence="2">cv. NJ 8807/NJ 8810</strain>
        <tissue evidence="1">Young leaf</tissue>
    </source>
</reference>
<dbReference type="Proteomes" id="UP000828048">
    <property type="component" value="Chromosome 4"/>
</dbReference>
<evidence type="ECO:0000313" key="2">
    <source>
        <dbReference type="Proteomes" id="UP000828048"/>
    </source>
</evidence>
<comment type="caution">
    <text evidence="1">The sequence shown here is derived from an EMBL/GenBank/DDBJ whole genome shotgun (WGS) entry which is preliminary data.</text>
</comment>
<name>A0ACB7Z5Q1_9ERIC</name>